<evidence type="ECO:0008006" key="4">
    <source>
        <dbReference type="Google" id="ProtNLM"/>
    </source>
</evidence>
<evidence type="ECO:0000313" key="2">
    <source>
        <dbReference type="EMBL" id="MEC0231176.1"/>
    </source>
</evidence>
<name>A0ABU6GAK7_9BACL</name>
<gene>
    <name evidence="2" type="ORF">P4I72_29175</name>
</gene>
<comment type="caution">
    <text evidence="2">The sequence shown here is derived from an EMBL/GenBank/DDBJ whole genome shotgun (WGS) entry which is preliminary data.</text>
</comment>
<dbReference type="EMBL" id="JARLKY010000088">
    <property type="protein sequence ID" value="MEC0231176.1"/>
    <property type="molecule type" value="Genomic_DNA"/>
</dbReference>
<keyword evidence="3" id="KW-1185">Reference proteome</keyword>
<feature type="region of interest" description="Disordered" evidence="1">
    <location>
        <begin position="602"/>
        <end position="621"/>
    </location>
</feature>
<evidence type="ECO:0000256" key="1">
    <source>
        <dbReference type="SAM" id="MobiDB-lite"/>
    </source>
</evidence>
<evidence type="ECO:0000313" key="3">
    <source>
        <dbReference type="Proteomes" id="UP001338137"/>
    </source>
</evidence>
<protein>
    <recommendedName>
        <fullName evidence="4">Phage portal protein</fullName>
    </recommendedName>
</protein>
<dbReference type="Proteomes" id="UP001338137">
    <property type="component" value="Unassembled WGS sequence"/>
</dbReference>
<proteinExistence type="predicted"/>
<organism evidence="2 3">
    <name type="scientific">Paenibacillus alba</name>
    <dbReference type="NCBI Taxonomy" id="1197127"/>
    <lineage>
        <taxon>Bacteria</taxon>
        <taxon>Bacillati</taxon>
        <taxon>Bacillota</taxon>
        <taxon>Bacilli</taxon>
        <taxon>Bacillales</taxon>
        <taxon>Paenibacillaceae</taxon>
        <taxon>Paenibacillus</taxon>
    </lineage>
</organism>
<reference evidence="2 3" key="1">
    <citation type="submission" date="2023-03" db="EMBL/GenBank/DDBJ databases">
        <title>Bacillus Genome Sequencing.</title>
        <authorList>
            <person name="Dunlap C."/>
        </authorList>
    </citation>
    <scope>NUCLEOTIDE SEQUENCE [LARGE SCALE GENOMIC DNA]</scope>
    <source>
        <strain evidence="2 3">BD-533</strain>
    </source>
</reference>
<sequence>MMQEGSKVQKNYTDGLAYIKRMGFLDQWPEYERFKAGIQWPPVTKRTENLPRPVFNIIRYIENHKVSTVMNENVKMLFSPEEMVGDGPEAEQKETIETEAADMFTRYSDTAWEKIKQDELNEEALESASNLGTGIWHYYWDSDVTGGKDKPYEGDMCGETIDPLNIFFGNPQERRVQKQPYILISFRDEVDSVKEQAIANKVPQHLVDLIKPDSDTNNEGYDRAKVELTDSTKTTVLTKYWREKGMIYFTKVCGSIVVKPKTSTNMKLYPIAVMQWERRKKSIFGVGDTEGIIPNQKAINFLMAMQLLSVQLTSWPKLIYKQGAIDPNKVTNAPSEMIADNAPPGHDGVKYLAPPSIPSITMGLVDSFMEYTKSLSSAQDASTGDVSKGQLNASAIMLLQKAAGVPIESIKKRFYRAIEDIGRIWEEFWKVKYNTTRKVTLKNDDGKEYPAEFNGSNYKDVDMNLKIDIGPSSQYSEELMMSSLDKLFDGQYISLEDYLEFAPQNVIPFKDRLLKKIEKQKEAQNMQIVMQMPPEMQQMYMNSPPEMQQQIIQQFTQQQEQEQMAAQQQPQVDPMQQAAMQQQHQMTMKSMDHQHGLEKEAIKGQVSLQQAAIRSAKAGQR</sequence>
<accession>A0ABU6GAK7</accession>
<dbReference type="RefSeq" id="WP_326075121.1">
    <property type="nucleotide sequence ID" value="NZ_JARLKY010000088.1"/>
</dbReference>